<feature type="domain" description="STAS" evidence="1">
    <location>
        <begin position="19"/>
        <end position="102"/>
    </location>
</feature>
<evidence type="ECO:0000313" key="2">
    <source>
        <dbReference type="EMBL" id="BAQ67340.1"/>
    </source>
</evidence>
<dbReference type="PROSITE" id="PS50801">
    <property type="entry name" value="STAS"/>
    <property type="match status" value="1"/>
</dbReference>
<dbReference type="EMBL" id="AP014800">
    <property type="protein sequence ID" value="BAQ67340.1"/>
    <property type="molecule type" value="Genomic_DNA"/>
</dbReference>
<organism evidence="2 3">
    <name type="scientific">Rhodovulum sulfidophilum</name>
    <name type="common">Rhodobacter sulfidophilus</name>
    <dbReference type="NCBI Taxonomy" id="35806"/>
    <lineage>
        <taxon>Bacteria</taxon>
        <taxon>Pseudomonadati</taxon>
        <taxon>Pseudomonadota</taxon>
        <taxon>Alphaproteobacteria</taxon>
        <taxon>Rhodobacterales</taxon>
        <taxon>Paracoccaceae</taxon>
        <taxon>Rhodovulum</taxon>
    </lineage>
</organism>
<gene>
    <name evidence="2" type="ORF">NHU_00169</name>
</gene>
<sequence length="102" mass="10257">MDPEKTDGIGPGKLCLAHELGLRDAADIRDRLLAALNGEGAVVVDTSPATGMHAAILQILAAAARDAARQGRSFTLIAPLGGACATAFERAGLDLPGQAPAA</sequence>
<dbReference type="AlphaFoldDB" id="A0A0D6AXJ4"/>
<dbReference type="InterPro" id="IPR036513">
    <property type="entry name" value="STAS_dom_sf"/>
</dbReference>
<dbReference type="PATRIC" id="fig|35806.4.peg.170"/>
<evidence type="ECO:0000313" key="3">
    <source>
        <dbReference type="Proteomes" id="UP000064912"/>
    </source>
</evidence>
<evidence type="ECO:0000259" key="1">
    <source>
        <dbReference type="PROSITE" id="PS50801"/>
    </source>
</evidence>
<dbReference type="Pfam" id="PF13466">
    <property type="entry name" value="STAS_2"/>
    <property type="match status" value="1"/>
</dbReference>
<protein>
    <submittedName>
        <fullName evidence="2">Anti-sigma-factor antagonist</fullName>
    </submittedName>
</protein>
<dbReference type="SUPFAM" id="SSF52091">
    <property type="entry name" value="SpoIIaa-like"/>
    <property type="match status" value="1"/>
</dbReference>
<proteinExistence type="predicted"/>
<name>A0A0D6AXJ4_RHOSU</name>
<dbReference type="Gene3D" id="3.30.750.24">
    <property type="entry name" value="STAS domain"/>
    <property type="match status" value="1"/>
</dbReference>
<reference evidence="2 3" key="1">
    <citation type="submission" date="2015-02" db="EMBL/GenBank/DDBJ databases">
        <title>Genome sequene of Rhodovulum sulfidophilum DSM 2351.</title>
        <authorList>
            <person name="Nagao N."/>
        </authorList>
    </citation>
    <scope>NUCLEOTIDE SEQUENCE [LARGE SCALE GENOMIC DNA]</scope>
    <source>
        <strain evidence="2 3">DSM 2351</strain>
    </source>
</reference>
<accession>A0A0D6AXJ4</accession>
<dbReference type="KEGG" id="rsu:NHU_00169"/>
<dbReference type="Proteomes" id="UP000064912">
    <property type="component" value="Chromosome"/>
</dbReference>
<dbReference type="InterPro" id="IPR058548">
    <property type="entry name" value="MlaB-like_STAS"/>
</dbReference>
<dbReference type="InterPro" id="IPR002645">
    <property type="entry name" value="STAS_dom"/>
</dbReference>